<dbReference type="AlphaFoldDB" id="A0A2U1SMY3"/>
<gene>
    <name evidence="2" type="ORF">C5689_15370</name>
</gene>
<evidence type="ECO:0000313" key="3">
    <source>
        <dbReference type="Proteomes" id="UP000245137"/>
    </source>
</evidence>
<dbReference type="PROSITE" id="PS01098">
    <property type="entry name" value="LIPASE_GDSL_SER"/>
    <property type="match status" value="1"/>
</dbReference>
<name>A0A2U1SMY3_METSR</name>
<dbReference type="GO" id="GO:0006629">
    <property type="term" value="P:lipid metabolic process"/>
    <property type="evidence" value="ECO:0007669"/>
    <property type="project" value="InterPro"/>
</dbReference>
<reference evidence="2 3" key="1">
    <citation type="journal article" date="2018" name="Appl. Microbiol. Biotechnol.">
        <title>Co-cultivation of the strictly anaerobic methanogen Methanosarcina barkeri with aerobic methanotrophs in an oxygen-limited membrane bioreactor.</title>
        <authorList>
            <person name="In 't Zandt M.H."/>
            <person name="van den Bosch T.J.M."/>
            <person name="Rijkers R."/>
            <person name="van Kessel M.A.H.J."/>
            <person name="Jetten M.S.M."/>
            <person name="Welte C.U."/>
        </authorList>
    </citation>
    <scope>NUCLEOTIDE SEQUENCE [LARGE SCALE GENOMIC DNA]</scope>
    <source>
        <strain evidence="2 3">DSM 17706</strain>
    </source>
</reference>
<dbReference type="SUPFAM" id="SSF52266">
    <property type="entry name" value="SGNH hydrolase"/>
    <property type="match status" value="1"/>
</dbReference>
<accession>A0A2U1SMY3</accession>
<feature type="domain" description="SGNH hydrolase-type esterase" evidence="1">
    <location>
        <begin position="70"/>
        <end position="229"/>
    </location>
</feature>
<dbReference type="InterPro" id="IPR008265">
    <property type="entry name" value="Lipase_GDSL_AS"/>
</dbReference>
<dbReference type="GO" id="GO:0004622">
    <property type="term" value="F:phosphatidylcholine lysophospholipase activity"/>
    <property type="evidence" value="ECO:0007669"/>
    <property type="project" value="TreeGrafter"/>
</dbReference>
<evidence type="ECO:0000313" key="2">
    <source>
        <dbReference type="EMBL" id="PWB92973.1"/>
    </source>
</evidence>
<dbReference type="PANTHER" id="PTHR30383">
    <property type="entry name" value="THIOESTERASE 1/PROTEASE 1/LYSOPHOSPHOLIPASE L1"/>
    <property type="match status" value="1"/>
</dbReference>
<dbReference type="CDD" id="cd01822">
    <property type="entry name" value="Lysophospholipase_L1_like"/>
    <property type="match status" value="1"/>
</dbReference>
<proteinExistence type="predicted"/>
<dbReference type="InterPro" id="IPR036514">
    <property type="entry name" value="SGNH_hydro_sf"/>
</dbReference>
<keyword evidence="3" id="KW-1185">Reference proteome</keyword>
<sequence>MVCRCAARRSASRVPAQTTAPTYAKAPLVSSLRPRFRPRGPAALLCVAMLLALLMAFARPAAAEPLRVIAFGDSLSAGFQLPADAAFPAQLEARLKKDGYDVRVINASVSGDTTRGGLARLSYALRDGGDLLILELGANDMLLGFDPATTRDNLEKIVTQAQAKGLDVVLAGMLASANFGEERQKAFDAIFPDLSARRGLPLYPFFLAGVIGETGTTLVDGLHPSRAGVAKIVAGVAPLVEKSLDSLQSKRRDARDGVAIRPSP</sequence>
<evidence type="ECO:0000259" key="1">
    <source>
        <dbReference type="Pfam" id="PF13472"/>
    </source>
</evidence>
<organism evidence="2 3">
    <name type="scientific">Methylosinus sporium</name>
    <dbReference type="NCBI Taxonomy" id="428"/>
    <lineage>
        <taxon>Bacteria</taxon>
        <taxon>Pseudomonadati</taxon>
        <taxon>Pseudomonadota</taxon>
        <taxon>Alphaproteobacteria</taxon>
        <taxon>Hyphomicrobiales</taxon>
        <taxon>Methylocystaceae</taxon>
        <taxon>Methylosinus</taxon>
    </lineage>
</organism>
<dbReference type="Proteomes" id="UP000245137">
    <property type="component" value="Unassembled WGS sequence"/>
</dbReference>
<dbReference type="PANTHER" id="PTHR30383:SF24">
    <property type="entry name" value="THIOESTERASE 1_PROTEASE 1_LYSOPHOSPHOLIPASE L1"/>
    <property type="match status" value="1"/>
</dbReference>
<dbReference type="InterPro" id="IPR051532">
    <property type="entry name" value="Ester_Hydrolysis_Enzymes"/>
</dbReference>
<comment type="caution">
    <text evidence="2">The sequence shown here is derived from an EMBL/GenBank/DDBJ whole genome shotgun (WGS) entry which is preliminary data.</text>
</comment>
<dbReference type="Gene3D" id="3.40.50.1110">
    <property type="entry name" value="SGNH hydrolase"/>
    <property type="match status" value="1"/>
</dbReference>
<dbReference type="EMBL" id="PUIV01000031">
    <property type="protein sequence ID" value="PWB92973.1"/>
    <property type="molecule type" value="Genomic_DNA"/>
</dbReference>
<dbReference type="Pfam" id="PF13472">
    <property type="entry name" value="Lipase_GDSL_2"/>
    <property type="match status" value="1"/>
</dbReference>
<dbReference type="InterPro" id="IPR013830">
    <property type="entry name" value="SGNH_hydro"/>
</dbReference>
<dbReference type="OrthoDB" id="9786188at2"/>
<protein>
    <submittedName>
        <fullName evidence="2">Arylesterase</fullName>
    </submittedName>
</protein>